<dbReference type="HOGENOM" id="CLU_041307_1_0_1"/>
<evidence type="ECO:0000256" key="1">
    <source>
        <dbReference type="ARBA" id="ARBA00004141"/>
    </source>
</evidence>
<dbReference type="InterPro" id="IPR045863">
    <property type="entry name" value="CorA_TM1_TM2"/>
</dbReference>
<sequence length="254" mass="29205">MQPSSTDRLLESLMRIDSRHLEDPLWVYVNITRELVCLEDAAVWAVRDQIREIETDKRPVGKPEPNYRRLHDLARHAIHVTETLDVVTHTMERMLAQHREFRSDVLNKHAWMAVHQKLLFSKHMIESLQCRSKSNQKRLQNEIQLAFNIVAQYDSGVSMRIAQAAKVDSAAMKTISLLTLAFLPPTFTCAIFSMSFFDYSGDSGWTVSGRIWLYFVFAIPLTLVASMVCYFWQRIFPAEAFDESVPGINPVISA</sequence>
<dbReference type="GeneID" id="19272417"/>
<comment type="subcellular location">
    <subcellularLocation>
        <location evidence="1">Membrane</location>
        <topology evidence="1">Multi-pass membrane protein</topology>
    </subcellularLocation>
</comment>
<dbReference type="Gene3D" id="1.20.58.340">
    <property type="entry name" value="Magnesium transport protein CorA, transmembrane region"/>
    <property type="match status" value="1"/>
</dbReference>
<dbReference type="RefSeq" id="XP_007834176.1">
    <property type="nucleotide sequence ID" value="XM_007835985.1"/>
</dbReference>
<organism evidence="6 7">
    <name type="scientific">Pestalotiopsis fici (strain W106-1 / CGMCC3.15140)</name>
    <dbReference type="NCBI Taxonomy" id="1229662"/>
    <lineage>
        <taxon>Eukaryota</taxon>
        <taxon>Fungi</taxon>
        <taxon>Dikarya</taxon>
        <taxon>Ascomycota</taxon>
        <taxon>Pezizomycotina</taxon>
        <taxon>Sordariomycetes</taxon>
        <taxon>Xylariomycetidae</taxon>
        <taxon>Amphisphaeriales</taxon>
        <taxon>Sporocadaceae</taxon>
        <taxon>Pestalotiopsis</taxon>
    </lineage>
</organism>
<feature type="transmembrane region" description="Helical" evidence="5">
    <location>
        <begin position="175"/>
        <end position="199"/>
    </location>
</feature>
<dbReference type="OrthoDB" id="5207033at2759"/>
<dbReference type="InParanoid" id="W3X1C4"/>
<keyword evidence="7" id="KW-1185">Reference proteome</keyword>
<gene>
    <name evidence="6" type="ORF">PFICI_07404</name>
</gene>
<evidence type="ECO:0000313" key="6">
    <source>
        <dbReference type="EMBL" id="ETS79875.1"/>
    </source>
</evidence>
<dbReference type="KEGG" id="pfy:PFICI_07404"/>
<dbReference type="SUPFAM" id="SSF144083">
    <property type="entry name" value="Magnesium transport protein CorA, transmembrane region"/>
    <property type="match status" value="1"/>
</dbReference>
<protein>
    <submittedName>
        <fullName evidence="6">Uncharacterized protein</fullName>
    </submittedName>
</protein>
<dbReference type="EMBL" id="KI912113">
    <property type="protein sequence ID" value="ETS79875.1"/>
    <property type="molecule type" value="Genomic_DNA"/>
</dbReference>
<proteinExistence type="predicted"/>
<name>W3X1C4_PESFW</name>
<evidence type="ECO:0000313" key="7">
    <source>
        <dbReference type="Proteomes" id="UP000030651"/>
    </source>
</evidence>
<dbReference type="STRING" id="1229662.W3X1C4"/>
<feature type="transmembrane region" description="Helical" evidence="5">
    <location>
        <begin position="211"/>
        <end position="232"/>
    </location>
</feature>
<evidence type="ECO:0000256" key="2">
    <source>
        <dbReference type="ARBA" id="ARBA00022692"/>
    </source>
</evidence>
<reference evidence="7" key="1">
    <citation type="journal article" date="2015" name="BMC Genomics">
        <title>Genomic and transcriptomic analysis of the endophytic fungus Pestalotiopsis fici reveals its lifestyle and high potential for synthesis of natural products.</title>
        <authorList>
            <person name="Wang X."/>
            <person name="Zhang X."/>
            <person name="Liu L."/>
            <person name="Xiang M."/>
            <person name="Wang W."/>
            <person name="Sun X."/>
            <person name="Che Y."/>
            <person name="Guo L."/>
            <person name="Liu G."/>
            <person name="Guo L."/>
            <person name="Wang C."/>
            <person name="Yin W.B."/>
            <person name="Stadler M."/>
            <person name="Zhang X."/>
            <person name="Liu X."/>
        </authorList>
    </citation>
    <scope>NUCLEOTIDE SEQUENCE [LARGE SCALE GENOMIC DNA]</scope>
    <source>
        <strain evidence="7">W106-1 / CGMCC3.15140</strain>
    </source>
</reference>
<dbReference type="eggNOG" id="ENOG502SMU6">
    <property type="taxonomic scope" value="Eukaryota"/>
</dbReference>
<dbReference type="AlphaFoldDB" id="W3X1C4"/>
<evidence type="ECO:0000256" key="5">
    <source>
        <dbReference type="SAM" id="Phobius"/>
    </source>
</evidence>
<dbReference type="Proteomes" id="UP000030651">
    <property type="component" value="Unassembled WGS sequence"/>
</dbReference>
<evidence type="ECO:0000256" key="3">
    <source>
        <dbReference type="ARBA" id="ARBA00022989"/>
    </source>
</evidence>
<keyword evidence="4 5" id="KW-0472">Membrane</keyword>
<dbReference type="GO" id="GO:0016020">
    <property type="term" value="C:membrane"/>
    <property type="evidence" value="ECO:0007669"/>
    <property type="project" value="UniProtKB-SubCell"/>
</dbReference>
<dbReference type="OMA" id="LAYNMIA"/>
<keyword evidence="3 5" id="KW-1133">Transmembrane helix</keyword>
<evidence type="ECO:0000256" key="4">
    <source>
        <dbReference type="ARBA" id="ARBA00023136"/>
    </source>
</evidence>
<keyword evidence="2 5" id="KW-0812">Transmembrane</keyword>
<accession>W3X1C4</accession>